<dbReference type="Gene3D" id="2.60.120.650">
    <property type="entry name" value="Cupin"/>
    <property type="match status" value="1"/>
</dbReference>
<evidence type="ECO:0000256" key="1">
    <source>
        <dbReference type="ARBA" id="ARBA00001954"/>
    </source>
</evidence>
<comment type="cofactor">
    <cofactor evidence="1">
        <name>Fe(2+)</name>
        <dbReference type="ChEBI" id="CHEBI:29033"/>
    </cofactor>
</comment>
<dbReference type="PANTHER" id="PTHR12480">
    <property type="entry name" value="ARGININE DEMETHYLASE AND LYSYL-HYDROXYLASE JMJD"/>
    <property type="match status" value="1"/>
</dbReference>
<evidence type="ECO:0000313" key="10">
    <source>
        <dbReference type="EMBL" id="KAJ4826712.1"/>
    </source>
</evidence>
<dbReference type="Pfam" id="PF13621">
    <property type="entry name" value="Cupin_8"/>
    <property type="match status" value="1"/>
</dbReference>
<evidence type="ECO:0000256" key="4">
    <source>
        <dbReference type="ARBA" id="ARBA00022723"/>
    </source>
</evidence>
<dbReference type="SUPFAM" id="SSF81383">
    <property type="entry name" value="F-box domain"/>
    <property type="match status" value="1"/>
</dbReference>
<evidence type="ECO:0000259" key="9">
    <source>
        <dbReference type="PROSITE" id="PS51184"/>
    </source>
</evidence>
<dbReference type="SMART" id="SM00558">
    <property type="entry name" value="JmjC"/>
    <property type="match status" value="1"/>
</dbReference>
<keyword evidence="7" id="KW-0539">Nucleus</keyword>
<reference evidence="10" key="2">
    <citation type="journal article" date="2023" name="Plants (Basel)">
        <title>Annotation of the Turnera subulata (Passifloraceae) Draft Genome Reveals the S-Locus Evolved after the Divergence of Turneroideae from Passifloroideae in a Stepwise Manner.</title>
        <authorList>
            <person name="Henning P.M."/>
            <person name="Roalson E.H."/>
            <person name="Mir W."/>
            <person name="McCubbin A.G."/>
            <person name="Shore J.S."/>
        </authorList>
    </citation>
    <scope>NUCLEOTIDE SEQUENCE</scope>
    <source>
        <strain evidence="10">F60SS</strain>
    </source>
</reference>
<feature type="domain" description="F-box" evidence="8">
    <location>
        <begin position="22"/>
        <end position="68"/>
    </location>
</feature>
<accession>A0A9Q0J3H0</accession>
<dbReference type="PROSITE" id="PS51184">
    <property type="entry name" value="JMJC"/>
    <property type="match status" value="1"/>
</dbReference>
<comment type="subcellular location">
    <subcellularLocation>
        <location evidence="2">Nucleus</location>
    </subcellularLocation>
</comment>
<evidence type="ECO:0008006" key="12">
    <source>
        <dbReference type="Google" id="ProtNLM"/>
    </source>
</evidence>
<dbReference type="SUPFAM" id="SSF51197">
    <property type="entry name" value="Clavaminate synthase-like"/>
    <property type="match status" value="1"/>
</dbReference>
<dbReference type="FunFam" id="2.60.120.650:FF:000045">
    <property type="entry name" value="F-box protein At1g78280"/>
    <property type="match status" value="1"/>
</dbReference>
<keyword evidence="6" id="KW-0408">Iron</keyword>
<dbReference type="Pfam" id="PF12937">
    <property type="entry name" value="F-box-like"/>
    <property type="match status" value="1"/>
</dbReference>
<dbReference type="PROSITE" id="PS50181">
    <property type="entry name" value="FBOX"/>
    <property type="match status" value="1"/>
</dbReference>
<dbReference type="GO" id="GO:0005737">
    <property type="term" value="C:cytoplasm"/>
    <property type="evidence" value="ECO:0007669"/>
    <property type="project" value="TreeGrafter"/>
</dbReference>
<dbReference type="OrthoDB" id="424465at2759"/>
<proteinExistence type="inferred from homology"/>
<dbReference type="InterPro" id="IPR041667">
    <property type="entry name" value="Cupin_8"/>
</dbReference>
<evidence type="ECO:0000259" key="8">
    <source>
        <dbReference type="PROSITE" id="PS50181"/>
    </source>
</evidence>
<keyword evidence="5" id="KW-0560">Oxidoreductase</keyword>
<feature type="domain" description="JmjC" evidence="9">
    <location>
        <begin position="225"/>
        <end position="388"/>
    </location>
</feature>
<keyword evidence="11" id="KW-1185">Reference proteome</keyword>
<sequence length="980" mass="111917">MENSQEVFQPPPVTKDRRGDALGDLQVLPDDLICALLENLTPRDVARLACVSSVMYIFCNEEPLWMSLCLSLVNGPVQYKGCWKKTALHLENVAEEYLERCGKPLHFDGFSSLFLYRRLYRCHTSLDGFNFDVGNVERKKDLTLEEFHHHYDGKKPIVLTGLADDWPARSNWTIDKLSSKYGDTAFKISQRSSRKISMKFRDYVSYMNVQHDEDPLYIFDEKFGETAPSLLKEYSVPHLFREDYFEILDEEQRPPFRWLIIGPERSGASWHVDPALTSAWNTLLCGRKRWALYPPGKVPLGVTVHVNEDDGDVNIDTPSSLQWWLDFYPLLAEEDKPIELTQLPGETIFVPSGWWHCILNLETTVAVTQNFVNSKNFEYVCLDMAPGYRHKGVCRAGFLALDDGYLAAAEMNAVCDNNDLSYPDLTRKEKRVKVGRAKEDQECERAENGASKNYDLWKQDFCYDIEYLKMFLDKERDHYNSPWSPGNSIGQREMREWLSKLWARKPGMREQIWKGACLALNADKWLDCLLEICAVHNLPAPTDDERLPVGTGSNPVYLLSNCAVKILVEGGLEASLHSLGCELEFHNVMREVDSPLKNHVPEVLASGILYLENETYKILPWDGKGVPTVIEKSDLIPGKCKEVGFHFGVWSKTQFDCGKAGLSMNEAMNSTSSTRIWPFIITRRCKGKIYAELRETLSWEETQELASFLGRQLRNLHLLPYPASSKSGFPEVEQEMESVSGNSYLEHTLGVLEIPAEWKIFLRTLSRRINNAGSRLTNWGDPIPKALIEKVDEYMPDDLTKLLNPYQDEVDINKISKPCSWIHSDIMDDNVFVEADQSSCCGRNVMDDCPVDSGLNGYKDSGGDTSWHGSHILDFSGLYIGDRIYDLIPIYLDIFRGDSALLKQFLGSYKLPLLGSKQEFVDSGDRFRRLSYHAMCYCILHEENVLGAIFGIWKELRLAKSWEEVELAVWGELNNYTEAS</sequence>
<dbReference type="InterPro" id="IPR050910">
    <property type="entry name" value="JMJD6_ArgDemeth/LysHydrox"/>
</dbReference>
<comment type="similarity">
    <text evidence="3">Belongs to the JARID1 histone demethylase family.</text>
</comment>
<dbReference type="InterPro" id="IPR036047">
    <property type="entry name" value="F-box-like_dom_sf"/>
</dbReference>
<dbReference type="GO" id="GO:0016491">
    <property type="term" value="F:oxidoreductase activity"/>
    <property type="evidence" value="ECO:0007669"/>
    <property type="project" value="UniProtKB-KW"/>
</dbReference>
<comment type="caution">
    <text evidence="10">The sequence shown here is derived from an EMBL/GenBank/DDBJ whole genome shotgun (WGS) entry which is preliminary data.</text>
</comment>
<evidence type="ECO:0000256" key="3">
    <source>
        <dbReference type="ARBA" id="ARBA00006801"/>
    </source>
</evidence>
<dbReference type="GO" id="GO:0046872">
    <property type="term" value="F:metal ion binding"/>
    <property type="evidence" value="ECO:0007669"/>
    <property type="project" value="UniProtKB-KW"/>
</dbReference>
<dbReference type="InterPro" id="IPR001810">
    <property type="entry name" value="F-box_dom"/>
</dbReference>
<dbReference type="AlphaFoldDB" id="A0A9Q0J3H0"/>
<dbReference type="GO" id="GO:0005634">
    <property type="term" value="C:nucleus"/>
    <property type="evidence" value="ECO:0007669"/>
    <property type="project" value="UniProtKB-SubCell"/>
</dbReference>
<dbReference type="Gene3D" id="1.20.1280.50">
    <property type="match status" value="1"/>
</dbReference>
<evidence type="ECO:0000256" key="5">
    <source>
        <dbReference type="ARBA" id="ARBA00023002"/>
    </source>
</evidence>
<name>A0A9Q0J3H0_9ROSI</name>
<organism evidence="10 11">
    <name type="scientific">Turnera subulata</name>
    <dbReference type="NCBI Taxonomy" id="218843"/>
    <lineage>
        <taxon>Eukaryota</taxon>
        <taxon>Viridiplantae</taxon>
        <taxon>Streptophyta</taxon>
        <taxon>Embryophyta</taxon>
        <taxon>Tracheophyta</taxon>
        <taxon>Spermatophyta</taxon>
        <taxon>Magnoliopsida</taxon>
        <taxon>eudicotyledons</taxon>
        <taxon>Gunneridae</taxon>
        <taxon>Pentapetalae</taxon>
        <taxon>rosids</taxon>
        <taxon>fabids</taxon>
        <taxon>Malpighiales</taxon>
        <taxon>Passifloraceae</taxon>
        <taxon>Turnera</taxon>
    </lineage>
</organism>
<keyword evidence="4" id="KW-0479">Metal-binding</keyword>
<dbReference type="InterPro" id="IPR003347">
    <property type="entry name" value="JmjC_dom"/>
</dbReference>
<gene>
    <name evidence="10" type="ORF">Tsubulata_028933</name>
</gene>
<evidence type="ECO:0000256" key="7">
    <source>
        <dbReference type="ARBA" id="ARBA00023242"/>
    </source>
</evidence>
<dbReference type="PANTHER" id="PTHR12480:SF35">
    <property type="entry name" value="TRANSCRIPTION FACTOR JUMONJI, JMJC DOMAIN-CONTAINING PROTEIN"/>
    <property type="match status" value="1"/>
</dbReference>
<evidence type="ECO:0000256" key="2">
    <source>
        <dbReference type="ARBA" id="ARBA00004123"/>
    </source>
</evidence>
<reference evidence="10" key="1">
    <citation type="submission" date="2022-02" db="EMBL/GenBank/DDBJ databases">
        <authorList>
            <person name="Henning P.M."/>
            <person name="McCubbin A.G."/>
            <person name="Shore J.S."/>
        </authorList>
    </citation>
    <scope>NUCLEOTIDE SEQUENCE</scope>
    <source>
        <strain evidence="10">F60SS</strain>
        <tissue evidence="10">Leaves</tissue>
    </source>
</reference>
<dbReference type="Proteomes" id="UP001141552">
    <property type="component" value="Unassembled WGS sequence"/>
</dbReference>
<dbReference type="InterPro" id="IPR011009">
    <property type="entry name" value="Kinase-like_dom_sf"/>
</dbReference>
<protein>
    <recommendedName>
        <fullName evidence="12">JmjC domain-containing protein</fullName>
    </recommendedName>
</protein>
<dbReference type="EMBL" id="JAKUCV010006603">
    <property type="protein sequence ID" value="KAJ4826712.1"/>
    <property type="molecule type" value="Genomic_DNA"/>
</dbReference>
<dbReference type="SUPFAM" id="SSF56112">
    <property type="entry name" value="Protein kinase-like (PK-like)"/>
    <property type="match status" value="1"/>
</dbReference>
<evidence type="ECO:0000256" key="6">
    <source>
        <dbReference type="ARBA" id="ARBA00023004"/>
    </source>
</evidence>
<evidence type="ECO:0000313" key="11">
    <source>
        <dbReference type="Proteomes" id="UP001141552"/>
    </source>
</evidence>